<proteinExistence type="predicted"/>
<evidence type="ECO:0000313" key="2">
    <source>
        <dbReference type="EMBL" id="RMA82595.1"/>
    </source>
</evidence>
<evidence type="ECO:0000313" key="3">
    <source>
        <dbReference type="Proteomes" id="UP000267187"/>
    </source>
</evidence>
<sequence>MNNYSQQHLSSFRALFRAALVAITTLLAAQSWAQAPAPVFDDDWDWIKLTSDEWLKGDFIAMYKEVLEFDSDNLGVVEIDWEDVAELHTKGYQSVRIDDNRIITGLITFKDGELTITAAGLTTTIANDKLVSLAPAQGDRRGYWDAKITLGLDTQSGNTIQYSRTVTATVKRRTASSRVQLDYNLNYSESTDRDSGDETVIADSVRFKAIADYYLDQRWFVRFADYEYFDDRFQNIAKRSTFGVKAGYTAIDTSTVDLEFSAGPGYQATEYVTVQPGENKENESKVFSMETAWEWEFIKDFTYILKYSYTNVNASLGESLQHLETGFEIEPIDDFTVNFTYYVDRTGEPIPLEDGSLPEQDDTRFVVSIGYEL</sequence>
<keyword evidence="1" id="KW-0732">Signal</keyword>
<dbReference type="InterPro" id="IPR007433">
    <property type="entry name" value="DUF481"/>
</dbReference>
<evidence type="ECO:0000256" key="1">
    <source>
        <dbReference type="SAM" id="SignalP"/>
    </source>
</evidence>
<dbReference type="EMBL" id="REFJ01000001">
    <property type="protein sequence ID" value="RMA82595.1"/>
    <property type="molecule type" value="Genomic_DNA"/>
</dbReference>
<protein>
    <submittedName>
        <fullName evidence="2">Uncharacterized protein DUF481</fullName>
    </submittedName>
</protein>
<name>A0A3M0AJ55_9GAMM</name>
<keyword evidence="3" id="KW-1185">Reference proteome</keyword>
<organism evidence="2 3">
    <name type="scientific">Umboniibacter marinipuniceus</name>
    <dbReference type="NCBI Taxonomy" id="569599"/>
    <lineage>
        <taxon>Bacteria</taxon>
        <taxon>Pseudomonadati</taxon>
        <taxon>Pseudomonadota</taxon>
        <taxon>Gammaproteobacteria</taxon>
        <taxon>Cellvibrionales</taxon>
        <taxon>Cellvibrionaceae</taxon>
        <taxon>Umboniibacter</taxon>
    </lineage>
</organism>
<dbReference type="Proteomes" id="UP000267187">
    <property type="component" value="Unassembled WGS sequence"/>
</dbReference>
<feature type="signal peptide" evidence="1">
    <location>
        <begin position="1"/>
        <end position="33"/>
    </location>
</feature>
<comment type="caution">
    <text evidence="2">The sequence shown here is derived from an EMBL/GenBank/DDBJ whole genome shotgun (WGS) entry which is preliminary data.</text>
</comment>
<dbReference type="RefSeq" id="WP_121875918.1">
    <property type="nucleotide sequence ID" value="NZ_REFJ01000001.1"/>
</dbReference>
<reference evidence="2 3" key="1">
    <citation type="submission" date="2018-10" db="EMBL/GenBank/DDBJ databases">
        <title>Genomic Encyclopedia of Type Strains, Phase IV (KMG-IV): sequencing the most valuable type-strain genomes for metagenomic binning, comparative biology and taxonomic classification.</title>
        <authorList>
            <person name="Goeker M."/>
        </authorList>
    </citation>
    <scope>NUCLEOTIDE SEQUENCE [LARGE SCALE GENOMIC DNA]</scope>
    <source>
        <strain evidence="2 3">DSM 25080</strain>
    </source>
</reference>
<dbReference type="OrthoDB" id="5848222at2"/>
<dbReference type="AlphaFoldDB" id="A0A3M0AJ55"/>
<accession>A0A3M0AJ55</accession>
<feature type="chain" id="PRO_5018042037" evidence="1">
    <location>
        <begin position="34"/>
        <end position="373"/>
    </location>
</feature>
<gene>
    <name evidence="2" type="ORF">DFR27_0546</name>
</gene>
<dbReference type="Pfam" id="PF04338">
    <property type="entry name" value="DUF481"/>
    <property type="match status" value="1"/>
</dbReference>